<comment type="caution">
    <text evidence="6">The sequence shown here is derived from an EMBL/GenBank/DDBJ whole genome shotgun (WGS) entry which is preliminary data.</text>
</comment>
<protein>
    <submittedName>
        <fullName evidence="6">Formiminoglutamase</fullName>
        <ecNumber evidence="6">3.5.3.8</ecNumber>
    </submittedName>
</protein>
<sequence length="330" mass="37249">MENFTLYNSVLLEKHLNAREGEEKLGEKVTLLNSFEELEEHEAKYVIFGIPEDIGVQGNHGKKGTEKAWESFLGTFLNVQANEYNSPENCILLGEVNCQAFTQEAEIILAQRENPLEKLGELVNKIDMIGAEVVEKIISAGKIPIIIGGGHNNAYGNIKGTSKAINRHINVVNIDAHTDLRTCDYRHSGNGFSYAKQEDFLNYYSIVGLHKNYTPQYIFDLMNNDKTIDFTLFEEYLHLNPLEKLVKLKKAFDFARNHFGLEIDCDAIQNFSSSAMGPTGFSVNDIRSFLKLARKEDVLYLHLCEASPDKSPLIGKALSYFVSDFIRPLD</sequence>
<keyword evidence="2 6" id="KW-0378">Hydrolase</keyword>
<proteinExistence type="inferred from homology"/>
<evidence type="ECO:0000256" key="2">
    <source>
        <dbReference type="ARBA" id="ARBA00022801"/>
    </source>
</evidence>
<dbReference type="EC" id="3.5.3.8" evidence="6"/>
<dbReference type="PANTHER" id="PTHR11358">
    <property type="entry name" value="ARGINASE/AGMATINASE"/>
    <property type="match status" value="1"/>
</dbReference>
<keyword evidence="7" id="KW-1185">Reference proteome</keyword>
<dbReference type="GO" id="GO:0050415">
    <property type="term" value="F:formimidoylglutamase activity"/>
    <property type="evidence" value="ECO:0007669"/>
    <property type="project" value="UniProtKB-EC"/>
</dbReference>
<comment type="similarity">
    <text evidence="5">Belongs to the arginase family.</text>
</comment>
<dbReference type="Gene3D" id="3.40.800.10">
    <property type="entry name" value="Ureohydrolase domain"/>
    <property type="match status" value="1"/>
</dbReference>
<evidence type="ECO:0000256" key="5">
    <source>
        <dbReference type="PROSITE-ProRule" id="PRU00742"/>
    </source>
</evidence>
<dbReference type="SUPFAM" id="SSF52768">
    <property type="entry name" value="Arginase/deacetylase"/>
    <property type="match status" value="1"/>
</dbReference>
<evidence type="ECO:0000256" key="4">
    <source>
        <dbReference type="ARBA" id="ARBA00023211"/>
    </source>
</evidence>
<dbReference type="PROSITE" id="PS51409">
    <property type="entry name" value="ARGINASE_2"/>
    <property type="match status" value="1"/>
</dbReference>
<dbReference type="CDD" id="cd09988">
    <property type="entry name" value="Formimidoylglutamase"/>
    <property type="match status" value="1"/>
</dbReference>
<dbReference type="Pfam" id="PF00491">
    <property type="entry name" value="Arginase"/>
    <property type="match status" value="1"/>
</dbReference>
<reference evidence="6 7" key="1">
    <citation type="submission" date="2023-07" db="EMBL/GenBank/DDBJ databases">
        <title>Genomic Encyclopedia of Type Strains, Phase IV (KMG-IV): sequencing the most valuable type-strain genomes for metagenomic binning, comparative biology and taxonomic classification.</title>
        <authorList>
            <person name="Goeker M."/>
        </authorList>
    </citation>
    <scope>NUCLEOTIDE SEQUENCE [LARGE SCALE GENOMIC DNA]</scope>
    <source>
        <strain evidence="6 7">DSM 102814</strain>
    </source>
</reference>
<evidence type="ECO:0000256" key="3">
    <source>
        <dbReference type="ARBA" id="ARBA00022808"/>
    </source>
</evidence>
<accession>A0ABU1K6B5</accession>
<gene>
    <name evidence="6" type="ORF">GGR31_001801</name>
</gene>
<evidence type="ECO:0000313" key="7">
    <source>
        <dbReference type="Proteomes" id="UP001257659"/>
    </source>
</evidence>
<dbReference type="Proteomes" id="UP001257659">
    <property type="component" value="Unassembled WGS sequence"/>
</dbReference>
<dbReference type="RefSeq" id="WP_309728244.1">
    <property type="nucleotide sequence ID" value="NZ_JAVDQA010000004.1"/>
</dbReference>
<evidence type="ECO:0000256" key="1">
    <source>
        <dbReference type="ARBA" id="ARBA00022723"/>
    </source>
</evidence>
<dbReference type="InterPro" id="IPR023696">
    <property type="entry name" value="Ureohydrolase_dom_sf"/>
</dbReference>
<name>A0ABU1K6B5_9FLAO</name>
<dbReference type="EMBL" id="JAVDQA010000004">
    <property type="protein sequence ID" value="MDR6301154.1"/>
    <property type="molecule type" value="Genomic_DNA"/>
</dbReference>
<keyword evidence="4" id="KW-0464">Manganese</keyword>
<keyword evidence="1" id="KW-0479">Metal-binding</keyword>
<evidence type="ECO:0000313" key="6">
    <source>
        <dbReference type="EMBL" id="MDR6301154.1"/>
    </source>
</evidence>
<keyword evidence="3" id="KW-0369">Histidine metabolism</keyword>
<organism evidence="6 7">
    <name type="scientific">Mesonia maritima</name>
    <dbReference type="NCBI Taxonomy" id="1793873"/>
    <lineage>
        <taxon>Bacteria</taxon>
        <taxon>Pseudomonadati</taxon>
        <taxon>Bacteroidota</taxon>
        <taxon>Flavobacteriia</taxon>
        <taxon>Flavobacteriales</taxon>
        <taxon>Flavobacteriaceae</taxon>
        <taxon>Mesonia</taxon>
    </lineage>
</organism>
<dbReference type="InterPro" id="IPR006035">
    <property type="entry name" value="Ureohydrolase"/>
</dbReference>
<dbReference type="PANTHER" id="PTHR11358:SF35">
    <property type="entry name" value="FORMIMIDOYLGLUTAMASE"/>
    <property type="match status" value="1"/>
</dbReference>